<evidence type="ECO:0000256" key="3">
    <source>
        <dbReference type="ARBA" id="ARBA00023163"/>
    </source>
</evidence>
<dbReference type="Proteomes" id="UP000724149">
    <property type="component" value="Unassembled WGS sequence"/>
</dbReference>
<dbReference type="InterPro" id="IPR050679">
    <property type="entry name" value="Bact_HTH_transcr_reg"/>
</dbReference>
<evidence type="ECO:0000256" key="1">
    <source>
        <dbReference type="ARBA" id="ARBA00023015"/>
    </source>
</evidence>
<name>A0ABS2GS10_9FIRM</name>
<dbReference type="InterPro" id="IPR000524">
    <property type="entry name" value="Tscrpt_reg_HTH_GntR"/>
</dbReference>
<feature type="domain" description="HTH gntR-type" evidence="4">
    <location>
        <begin position="2"/>
        <end position="70"/>
    </location>
</feature>
<keyword evidence="6" id="KW-1185">Reference proteome</keyword>
<dbReference type="EMBL" id="JACSNR010000011">
    <property type="protein sequence ID" value="MBM6924204.1"/>
    <property type="molecule type" value="Genomic_DNA"/>
</dbReference>
<dbReference type="InterPro" id="IPR036388">
    <property type="entry name" value="WH-like_DNA-bd_sf"/>
</dbReference>
<dbReference type="Gene3D" id="1.10.10.10">
    <property type="entry name" value="Winged helix-like DNA-binding domain superfamily/Winged helix DNA-binding domain"/>
    <property type="match status" value="1"/>
</dbReference>
<evidence type="ECO:0000259" key="4">
    <source>
        <dbReference type="PROSITE" id="PS50949"/>
    </source>
</evidence>
<dbReference type="Gene3D" id="3.40.1410.10">
    <property type="entry name" value="Chorismate lyase-like"/>
    <property type="match status" value="1"/>
</dbReference>
<dbReference type="InterPro" id="IPR028978">
    <property type="entry name" value="Chorismate_lyase_/UTRA_dom_sf"/>
</dbReference>
<dbReference type="Pfam" id="PF00392">
    <property type="entry name" value="GntR"/>
    <property type="match status" value="1"/>
</dbReference>
<protein>
    <submittedName>
        <fullName evidence="5">GntR family transcriptional regulator</fullName>
    </submittedName>
</protein>
<dbReference type="SMART" id="SM00345">
    <property type="entry name" value="HTH_GNTR"/>
    <property type="match status" value="1"/>
</dbReference>
<dbReference type="InterPro" id="IPR036390">
    <property type="entry name" value="WH_DNA-bd_sf"/>
</dbReference>
<accession>A0ABS2GS10</accession>
<keyword evidence="2" id="KW-0238">DNA-binding</keyword>
<evidence type="ECO:0000256" key="2">
    <source>
        <dbReference type="ARBA" id="ARBA00023125"/>
    </source>
</evidence>
<dbReference type="SUPFAM" id="SSF64288">
    <property type="entry name" value="Chorismate lyase-like"/>
    <property type="match status" value="1"/>
</dbReference>
<dbReference type="PANTHER" id="PTHR44846">
    <property type="entry name" value="MANNOSYL-D-GLYCERATE TRANSPORT/METABOLISM SYSTEM REPRESSOR MNGR-RELATED"/>
    <property type="match status" value="1"/>
</dbReference>
<evidence type="ECO:0000313" key="6">
    <source>
        <dbReference type="Proteomes" id="UP000724149"/>
    </source>
</evidence>
<proteinExistence type="predicted"/>
<dbReference type="PRINTS" id="PR00035">
    <property type="entry name" value="HTHGNTR"/>
</dbReference>
<reference evidence="5 6" key="1">
    <citation type="journal article" date="2021" name="Sci. Rep.">
        <title>The distribution of antibiotic resistance genes in chicken gut microbiota commensals.</title>
        <authorList>
            <person name="Juricova H."/>
            <person name="Matiasovicova J."/>
            <person name="Kubasova T."/>
            <person name="Cejkova D."/>
            <person name="Rychlik I."/>
        </authorList>
    </citation>
    <scope>NUCLEOTIDE SEQUENCE [LARGE SCALE GENOMIC DNA]</scope>
    <source>
        <strain evidence="5 6">An564</strain>
    </source>
</reference>
<dbReference type="CDD" id="cd07377">
    <property type="entry name" value="WHTH_GntR"/>
    <property type="match status" value="1"/>
</dbReference>
<dbReference type="PANTHER" id="PTHR44846:SF1">
    <property type="entry name" value="MANNOSYL-D-GLYCERATE TRANSPORT_METABOLISM SYSTEM REPRESSOR MNGR-RELATED"/>
    <property type="match status" value="1"/>
</dbReference>
<keyword evidence="1" id="KW-0805">Transcription regulation</keyword>
<dbReference type="Pfam" id="PF07702">
    <property type="entry name" value="UTRA"/>
    <property type="match status" value="1"/>
</dbReference>
<dbReference type="InterPro" id="IPR011663">
    <property type="entry name" value="UTRA"/>
</dbReference>
<dbReference type="PROSITE" id="PS50949">
    <property type="entry name" value="HTH_GNTR"/>
    <property type="match status" value="1"/>
</dbReference>
<comment type="caution">
    <text evidence="5">The sequence shown here is derived from an EMBL/GenBank/DDBJ whole genome shotgun (WGS) entry which is preliminary data.</text>
</comment>
<dbReference type="SMART" id="SM00866">
    <property type="entry name" value="UTRA"/>
    <property type="match status" value="1"/>
</dbReference>
<dbReference type="SUPFAM" id="SSF46785">
    <property type="entry name" value="Winged helix' DNA-binding domain"/>
    <property type="match status" value="1"/>
</dbReference>
<sequence length="224" mass="25773">MQKKYLEIKDYLMERIRSGEYKPEQAIPAERELAAQLGVSRMTVRKAIEELMYEGLLIRRKGSGTFLTTAKSSKPDLLLEAGENAVKIVSCKLCSEGSYGYKMLGLDPSRSYWRLRRVRRIGHQPYAYEDIYFHPDFFPTVGREFYTKGLSRMAAESGYPDLTVYEDVEALLCLHNTALLLKVETGSPILQIKSYFSSGDQVMMFCRSYHPGDSYKYQSLRRPL</sequence>
<organism evidence="5 6">
    <name type="scientific">Hydrogenoanaerobacterium saccharovorans</name>
    <dbReference type="NCBI Taxonomy" id="474960"/>
    <lineage>
        <taxon>Bacteria</taxon>
        <taxon>Bacillati</taxon>
        <taxon>Bacillota</taxon>
        <taxon>Clostridia</taxon>
        <taxon>Eubacteriales</taxon>
        <taxon>Oscillospiraceae</taxon>
        <taxon>Hydrogenoanaerobacterium</taxon>
    </lineage>
</organism>
<keyword evidence="3" id="KW-0804">Transcription</keyword>
<evidence type="ECO:0000313" key="5">
    <source>
        <dbReference type="EMBL" id="MBM6924204.1"/>
    </source>
</evidence>
<gene>
    <name evidence="5" type="ORF">H9X81_10955</name>
</gene>
<dbReference type="RefSeq" id="WP_177504496.1">
    <property type="nucleotide sequence ID" value="NZ_JACSNR010000011.1"/>
</dbReference>